<dbReference type="InterPro" id="IPR023408">
    <property type="entry name" value="MscS_beta-dom_sf"/>
</dbReference>
<accession>A0ABN1LBC5</accession>
<feature type="domain" description="Mechanosensitive ion channel MscS" evidence="6">
    <location>
        <begin position="102"/>
        <end position="172"/>
    </location>
</feature>
<evidence type="ECO:0000313" key="7">
    <source>
        <dbReference type="EMBL" id="GAA0823245.1"/>
    </source>
</evidence>
<keyword evidence="2 5" id="KW-0812">Transmembrane</keyword>
<name>A0ABN1LBC5_9GAMM</name>
<dbReference type="Gene3D" id="2.30.30.60">
    <property type="match status" value="1"/>
</dbReference>
<reference evidence="7 8" key="1">
    <citation type="journal article" date="2019" name="Int. J. Syst. Evol. Microbiol.">
        <title>The Global Catalogue of Microorganisms (GCM) 10K type strain sequencing project: providing services to taxonomists for standard genome sequencing and annotation.</title>
        <authorList>
            <consortium name="The Broad Institute Genomics Platform"/>
            <consortium name="The Broad Institute Genome Sequencing Center for Infectious Disease"/>
            <person name="Wu L."/>
            <person name="Ma J."/>
        </authorList>
    </citation>
    <scope>NUCLEOTIDE SEQUENCE [LARGE SCALE GENOMIC DNA]</scope>
    <source>
        <strain evidence="7 8">JCM 15608</strain>
    </source>
</reference>
<dbReference type="Proteomes" id="UP001500021">
    <property type="component" value="Unassembled WGS sequence"/>
</dbReference>
<keyword evidence="4 5" id="KW-0472">Membrane</keyword>
<gene>
    <name evidence="7" type="ORF">GCM10009111_32620</name>
</gene>
<proteinExistence type="predicted"/>
<protein>
    <submittedName>
        <fullName evidence="7">Mechanosensitive ion channel family protein</fullName>
    </submittedName>
</protein>
<dbReference type="EMBL" id="BAAAFA010000013">
    <property type="protein sequence ID" value="GAA0823245.1"/>
    <property type="molecule type" value="Genomic_DNA"/>
</dbReference>
<comment type="subcellular location">
    <subcellularLocation>
        <location evidence="1">Membrane</location>
    </subcellularLocation>
</comment>
<dbReference type="PANTHER" id="PTHR30566:SF5">
    <property type="entry name" value="MECHANOSENSITIVE ION CHANNEL PROTEIN 1, MITOCHONDRIAL-RELATED"/>
    <property type="match status" value="1"/>
</dbReference>
<dbReference type="SUPFAM" id="SSF50182">
    <property type="entry name" value="Sm-like ribonucleoproteins"/>
    <property type="match status" value="1"/>
</dbReference>
<evidence type="ECO:0000313" key="8">
    <source>
        <dbReference type="Proteomes" id="UP001500021"/>
    </source>
</evidence>
<comment type="caution">
    <text evidence="7">The sequence shown here is derived from an EMBL/GenBank/DDBJ whole genome shotgun (WGS) entry which is preliminary data.</text>
</comment>
<organism evidence="7 8">
    <name type="scientific">Colwellia asteriadis</name>
    <dbReference type="NCBI Taxonomy" id="517723"/>
    <lineage>
        <taxon>Bacteria</taxon>
        <taxon>Pseudomonadati</taxon>
        <taxon>Pseudomonadota</taxon>
        <taxon>Gammaproteobacteria</taxon>
        <taxon>Alteromonadales</taxon>
        <taxon>Colwelliaceae</taxon>
        <taxon>Colwellia</taxon>
    </lineage>
</organism>
<evidence type="ECO:0000259" key="6">
    <source>
        <dbReference type="Pfam" id="PF00924"/>
    </source>
</evidence>
<evidence type="ECO:0000256" key="3">
    <source>
        <dbReference type="ARBA" id="ARBA00022989"/>
    </source>
</evidence>
<keyword evidence="8" id="KW-1185">Reference proteome</keyword>
<feature type="transmembrane region" description="Helical" evidence="5">
    <location>
        <begin position="56"/>
        <end position="76"/>
    </location>
</feature>
<sequence length="292" mass="34054">MSNWLNMPPEFTQFINILATHKFFITFVVIVTIFIAKLVAVKLIKRKSKQGKRLQINMVNNVVTLLIIVFVFNIWSEEIQKFAFSIAAFIVAIVLATREFIQCFIGFIYILSSRPFRIGDWVQVKDYYGEVHSTDWAKLTLLEVNIDDYQYTGKTLYIPNSQLITSVTKNLNFLKRYAMHHFTIVRDDTVNPFEFIEELTNQANFYCDDFRDVAMRYNQLIENRLDINIAGPEPHINIATSDIGNTQVIFTIFCPTDRALEIEQKLTADFMKLWFKHKNAMPTPELPIKVVE</sequence>
<dbReference type="InterPro" id="IPR010920">
    <property type="entry name" value="LSM_dom_sf"/>
</dbReference>
<evidence type="ECO:0000256" key="1">
    <source>
        <dbReference type="ARBA" id="ARBA00004370"/>
    </source>
</evidence>
<evidence type="ECO:0000256" key="4">
    <source>
        <dbReference type="ARBA" id="ARBA00023136"/>
    </source>
</evidence>
<evidence type="ECO:0000256" key="5">
    <source>
        <dbReference type="SAM" id="Phobius"/>
    </source>
</evidence>
<dbReference type="InterPro" id="IPR006685">
    <property type="entry name" value="MscS_channel_2nd"/>
</dbReference>
<keyword evidence="3 5" id="KW-1133">Transmembrane helix</keyword>
<dbReference type="RefSeq" id="WP_252739027.1">
    <property type="nucleotide sequence ID" value="NZ_BAAAFA010000013.1"/>
</dbReference>
<dbReference type="Pfam" id="PF00924">
    <property type="entry name" value="MS_channel_2nd"/>
    <property type="match status" value="1"/>
</dbReference>
<evidence type="ECO:0000256" key="2">
    <source>
        <dbReference type="ARBA" id="ARBA00022692"/>
    </source>
</evidence>
<feature type="transmembrane region" description="Helical" evidence="5">
    <location>
        <begin position="23"/>
        <end position="44"/>
    </location>
</feature>
<feature type="transmembrane region" description="Helical" evidence="5">
    <location>
        <begin position="82"/>
        <end position="111"/>
    </location>
</feature>
<dbReference type="PANTHER" id="PTHR30566">
    <property type="entry name" value="YNAI-RELATED MECHANOSENSITIVE ION CHANNEL"/>
    <property type="match status" value="1"/>
</dbReference>